<keyword evidence="3" id="KW-1185">Reference proteome</keyword>
<dbReference type="EMBL" id="KI392062">
    <property type="protein sequence ID" value="ERN19921.1"/>
    <property type="molecule type" value="Genomic_DNA"/>
</dbReference>
<dbReference type="PANTHER" id="PTHR10219:SF34">
    <property type="entry name" value="GLYCOLIPID TRANSFER PROTEIN 3"/>
    <property type="match status" value="1"/>
</dbReference>
<dbReference type="GO" id="GO:0035627">
    <property type="term" value="P:ceramide transport"/>
    <property type="evidence" value="ECO:0000318"/>
    <property type="project" value="GO_Central"/>
</dbReference>
<gene>
    <name evidence="2" type="ORF">AMTR_s00071p00092570</name>
</gene>
<dbReference type="Proteomes" id="UP000017836">
    <property type="component" value="Unassembled WGS sequence"/>
</dbReference>
<dbReference type="Gramene" id="ERN19921">
    <property type="protein sequence ID" value="ERN19921"/>
    <property type="gene ID" value="AMTR_s00071p00092570"/>
</dbReference>
<sequence>MLMFMGMYGRGELDEREREERESGEGMERSAITCANEALSLLKPAPDAQITTKPFLHVSNSVLQVLDKIGPTMAVMRQDLHRNVQRVEKFYDTNPSIYCDLFEIVKKEAEEGVAKKPTSCTRAIVWLTRSLDFAASFLEKLMENSDHDLVQVVKESYDATLKPWHGWISSRAFEVALKLVPDRKTFLKTITEDGEDNDAVKEKLKNLVSSLTPFLEEIHAFLTTLRLNRLKSP</sequence>
<dbReference type="GO" id="GO:1902388">
    <property type="term" value="F:ceramide 1-phosphate transfer activity"/>
    <property type="evidence" value="ECO:0000318"/>
    <property type="project" value="GO_Central"/>
</dbReference>
<organism evidence="2 3">
    <name type="scientific">Amborella trichopoda</name>
    <dbReference type="NCBI Taxonomy" id="13333"/>
    <lineage>
        <taxon>Eukaryota</taxon>
        <taxon>Viridiplantae</taxon>
        <taxon>Streptophyta</taxon>
        <taxon>Embryophyta</taxon>
        <taxon>Tracheophyta</taxon>
        <taxon>Spermatophyta</taxon>
        <taxon>Magnoliopsida</taxon>
        <taxon>Amborellales</taxon>
        <taxon>Amborellaceae</taxon>
        <taxon>Amborella</taxon>
    </lineage>
</organism>
<dbReference type="InterPro" id="IPR014830">
    <property type="entry name" value="Glycolipid_transfer_prot_dom"/>
</dbReference>
<name>U5D2S1_AMBTC</name>
<evidence type="ECO:0000313" key="3">
    <source>
        <dbReference type="Proteomes" id="UP000017836"/>
    </source>
</evidence>
<dbReference type="Pfam" id="PF08718">
    <property type="entry name" value="GLTP"/>
    <property type="match status" value="1"/>
</dbReference>
<dbReference type="Gene3D" id="1.10.3520.10">
    <property type="entry name" value="Glycolipid transfer protein"/>
    <property type="match status" value="1"/>
</dbReference>
<reference evidence="3" key="1">
    <citation type="journal article" date="2013" name="Science">
        <title>The Amborella genome and the evolution of flowering plants.</title>
        <authorList>
            <consortium name="Amborella Genome Project"/>
        </authorList>
    </citation>
    <scope>NUCLEOTIDE SEQUENCE [LARGE SCALE GENOMIC DNA]</scope>
</reference>
<dbReference type="HOGENOM" id="CLU_079400_1_0_1"/>
<dbReference type="InterPro" id="IPR036497">
    <property type="entry name" value="GLTP_sf"/>
</dbReference>
<accession>U5D2S1</accession>
<dbReference type="STRING" id="13333.U5D2S1"/>
<dbReference type="PANTHER" id="PTHR10219">
    <property type="entry name" value="GLYCOLIPID TRANSFER PROTEIN-RELATED"/>
    <property type="match status" value="1"/>
</dbReference>
<dbReference type="GO" id="GO:0120009">
    <property type="term" value="P:intermembrane lipid transfer"/>
    <property type="evidence" value="ECO:0000318"/>
    <property type="project" value="GO_Central"/>
</dbReference>
<feature type="domain" description="Glycolipid transfer protein" evidence="1">
    <location>
        <begin position="50"/>
        <end position="191"/>
    </location>
</feature>
<dbReference type="GO" id="GO:1902387">
    <property type="term" value="F:ceramide 1-phosphate binding"/>
    <property type="evidence" value="ECO:0000318"/>
    <property type="project" value="GO_Central"/>
</dbReference>
<dbReference type="OMA" id="HYLEDMI"/>
<dbReference type="FunFam" id="1.10.3520.10:FF:000001">
    <property type="entry name" value="Pleckstrin domain-containing family A member 8"/>
    <property type="match status" value="1"/>
</dbReference>
<dbReference type="OrthoDB" id="205255at2759"/>
<dbReference type="SUPFAM" id="SSF110004">
    <property type="entry name" value="Glycolipid transfer protein, GLTP"/>
    <property type="match status" value="1"/>
</dbReference>
<proteinExistence type="predicted"/>
<dbReference type="GO" id="GO:0005829">
    <property type="term" value="C:cytosol"/>
    <property type="evidence" value="ECO:0000318"/>
    <property type="project" value="GO_Central"/>
</dbReference>
<evidence type="ECO:0000313" key="2">
    <source>
        <dbReference type="EMBL" id="ERN19921.1"/>
    </source>
</evidence>
<dbReference type="eggNOG" id="KOG3221">
    <property type="taxonomic scope" value="Eukaryota"/>
</dbReference>
<evidence type="ECO:0000259" key="1">
    <source>
        <dbReference type="Pfam" id="PF08718"/>
    </source>
</evidence>
<protein>
    <recommendedName>
        <fullName evidence="1">Glycolipid transfer protein domain-containing protein</fullName>
    </recommendedName>
</protein>
<dbReference type="AlphaFoldDB" id="U5D2S1"/>